<dbReference type="CDD" id="cd06575">
    <property type="entry name" value="PASTA_Pbp2x-like_2"/>
    <property type="match status" value="1"/>
</dbReference>
<keyword evidence="6" id="KW-0808">Transferase</keyword>
<dbReference type="InterPro" id="IPR012338">
    <property type="entry name" value="Beta-lactam/transpept-like"/>
</dbReference>
<dbReference type="InterPro" id="IPR005543">
    <property type="entry name" value="PASTA_dom"/>
</dbReference>
<dbReference type="Pfam" id="PF03717">
    <property type="entry name" value="PBP_dimer"/>
    <property type="match status" value="1"/>
</dbReference>
<feature type="transmembrane region" description="Helical" evidence="4">
    <location>
        <begin position="12"/>
        <end position="31"/>
    </location>
</feature>
<dbReference type="Gene3D" id="3.30.10.20">
    <property type="match status" value="1"/>
</dbReference>
<dbReference type="SMART" id="SM00740">
    <property type="entry name" value="PASTA"/>
    <property type="match status" value="1"/>
</dbReference>
<dbReference type="InterPro" id="IPR001460">
    <property type="entry name" value="PCN-bd_Tpept"/>
</dbReference>
<gene>
    <name evidence="6" type="ordered locus">Palpr_1504</name>
</gene>
<reference key="1">
    <citation type="submission" date="2010-11" db="EMBL/GenBank/DDBJ databases">
        <title>The complete genome of Paludibacter propionicigenes DSM 17365.</title>
        <authorList>
            <consortium name="US DOE Joint Genome Institute (JGI-PGF)"/>
            <person name="Lucas S."/>
            <person name="Copeland A."/>
            <person name="Lapidus A."/>
            <person name="Bruce D."/>
            <person name="Goodwin L."/>
            <person name="Pitluck S."/>
            <person name="Kyrpides N."/>
            <person name="Mavromatis K."/>
            <person name="Ivanova N."/>
            <person name="Munk A.C."/>
            <person name="Brettin T."/>
            <person name="Detter J.C."/>
            <person name="Han C."/>
            <person name="Tapia R."/>
            <person name="Land M."/>
            <person name="Hauser L."/>
            <person name="Markowitz V."/>
            <person name="Cheng J.-F."/>
            <person name="Hugenholtz P."/>
            <person name="Woyke T."/>
            <person name="Wu D."/>
            <person name="Gronow S."/>
            <person name="Wellnitz S."/>
            <person name="Brambilla E."/>
            <person name="Klenk H.-P."/>
            <person name="Eisen J.A."/>
        </authorList>
    </citation>
    <scope>NUCLEOTIDE SEQUENCE</scope>
    <source>
        <strain>WB4</strain>
    </source>
</reference>
<proteinExistence type="predicted"/>
<evidence type="ECO:0000313" key="7">
    <source>
        <dbReference type="Proteomes" id="UP000008718"/>
    </source>
</evidence>
<dbReference type="AlphaFoldDB" id="E4T4K6"/>
<dbReference type="Proteomes" id="UP000008718">
    <property type="component" value="Chromosome"/>
</dbReference>
<dbReference type="GO" id="GO:0016757">
    <property type="term" value="F:glycosyltransferase activity"/>
    <property type="evidence" value="ECO:0007669"/>
    <property type="project" value="UniProtKB-KW"/>
</dbReference>
<keyword evidence="2" id="KW-0378">Hydrolase</keyword>
<dbReference type="RefSeq" id="WP_013445019.1">
    <property type="nucleotide sequence ID" value="NC_014734.1"/>
</dbReference>
<keyword evidence="2" id="KW-0645">Protease</keyword>
<sequence length="711" mass="79119">MTDKRKNIVLRFGIVYIIICLSFFLVLYRIIVIQFVERDKWMALAAKNVKSNIVVKPNRGNIYACDGRLMASSIPTYYVYMDLRVPALHEKNGILFKSNIDSLSMYLSSFFRDRSPYQYKAELTRAYRQGDGEFKLFPNRISYEQLKLLKTLPLFRLGRNKSGLITKELFRRVRPFGSLASRTIGDIYADESKGGKNGIEMSFNVNLRGTPGVSIRQKVANKYMETVQVEPVDGMDITTTIDIDLQDIAESALLDGVKKFDAAVGYAILMEVKTGEVKAIVNMQRNKDGSYTENRNGAVSDMVEPGSTFKVASLMAALDDGKVRITDTVDTYNGQFKFGDRTMTDHNANHGGYHRITLAQAIYGSSNIGISRAIVKAYGHNPAAFVNKLYEMKLNEKMNIEIPGAAAPFIRHPNDKSHEWSSTTLPWMSVGYETQIPPIYTLAFYNAIANDGKLIRPFFVKSVSKNGQIIKEFTTEVINPSICKPTTLRDIRYTLLGVVEDKLGTAQCVHSEYVRIAGKSGTAQISQGKGGYKAGGTKHQVAFCGYFPYENPTYSCIVVMREPGIGYASGGTMTGSVFKNIAERVIALNSNRKPSHVDTDSIVENDFMPKTKVGYYKAIQTVMNALKLPLDNHSKDWVKPIATEKQTRVEPIAVTKNAVPNLIGMGLKDAVYVLENLGLNVQVQGRGKVFSQNIKPGTVARKGSLILINLQ</sequence>
<keyword evidence="2" id="KW-0121">Carboxypeptidase</keyword>
<dbReference type="eggNOG" id="COG2815">
    <property type="taxonomic scope" value="Bacteria"/>
</dbReference>
<evidence type="ECO:0000259" key="5">
    <source>
        <dbReference type="PROSITE" id="PS51178"/>
    </source>
</evidence>
<dbReference type="InterPro" id="IPR005311">
    <property type="entry name" value="PBP_dimer"/>
</dbReference>
<evidence type="ECO:0000256" key="2">
    <source>
        <dbReference type="ARBA" id="ARBA00022645"/>
    </source>
</evidence>
<dbReference type="Pfam" id="PF03793">
    <property type="entry name" value="PASTA"/>
    <property type="match status" value="1"/>
</dbReference>
<dbReference type="SUPFAM" id="SSF56601">
    <property type="entry name" value="beta-lactamase/transpeptidase-like"/>
    <property type="match status" value="1"/>
</dbReference>
<evidence type="ECO:0000256" key="4">
    <source>
        <dbReference type="SAM" id="Phobius"/>
    </source>
</evidence>
<dbReference type="KEGG" id="ppn:Palpr_1504"/>
<dbReference type="EMBL" id="CP002345">
    <property type="protein sequence ID" value="ADQ79650.1"/>
    <property type="molecule type" value="Genomic_DNA"/>
</dbReference>
<evidence type="ECO:0000313" key="6">
    <source>
        <dbReference type="EMBL" id="ADQ79650.1"/>
    </source>
</evidence>
<comment type="subcellular location">
    <subcellularLocation>
        <location evidence="1">Membrane</location>
    </subcellularLocation>
</comment>
<evidence type="ECO:0000256" key="3">
    <source>
        <dbReference type="ARBA" id="ARBA00023136"/>
    </source>
</evidence>
<dbReference type="EC" id="2.4.1.129" evidence="6"/>
<dbReference type="InterPro" id="IPR036138">
    <property type="entry name" value="PBP_dimer_sf"/>
</dbReference>
<evidence type="ECO:0000256" key="1">
    <source>
        <dbReference type="ARBA" id="ARBA00004370"/>
    </source>
</evidence>
<dbReference type="SUPFAM" id="SSF54184">
    <property type="entry name" value="Penicillin-binding protein 2x (pbp-2x), c-terminal domain"/>
    <property type="match status" value="1"/>
</dbReference>
<dbReference type="GO" id="GO:0004180">
    <property type="term" value="F:carboxypeptidase activity"/>
    <property type="evidence" value="ECO:0007669"/>
    <property type="project" value="UniProtKB-KW"/>
</dbReference>
<dbReference type="Gene3D" id="3.40.710.10">
    <property type="entry name" value="DD-peptidase/beta-lactamase superfamily"/>
    <property type="match status" value="1"/>
</dbReference>
<keyword evidence="6" id="KW-0328">Glycosyltransferase</keyword>
<dbReference type="InterPro" id="IPR050515">
    <property type="entry name" value="Beta-lactam/transpept"/>
</dbReference>
<dbReference type="OrthoDB" id="9804124at2"/>
<dbReference type="Pfam" id="PF00905">
    <property type="entry name" value="Transpeptidase"/>
    <property type="match status" value="1"/>
</dbReference>
<dbReference type="Gene3D" id="3.90.1310.10">
    <property type="entry name" value="Penicillin-binding protein 2a (Domain 2)"/>
    <property type="match status" value="1"/>
</dbReference>
<dbReference type="GO" id="GO:0071555">
    <property type="term" value="P:cell wall organization"/>
    <property type="evidence" value="ECO:0007669"/>
    <property type="project" value="TreeGrafter"/>
</dbReference>
<protein>
    <submittedName>
        <fullName evidence="6">Peptidoglycan glycosyltransferase</fullName>
        <ecNumber evidence="6">2.4.1.129</ecNumber>
    </submittedName>
</protein>
<dbReference type="GO" id="GO:0008658">
    <property type="term" value="F:penicillin binding"/>
    <property type="evidence" value="ECO:0007669"/>
    <property type="project" value="InterPro"/>
</dbReference>
<keyword evidence="3 4" id="KW-0472">Membrane</keyword>
<dbReference type="HOGENOM" id="CLU_009289_6_4_10"/>
<dbReference type="SUPFAM" id="SSF56519">
    <property type="entry name" value="Penicillin binding protein dimerisation domain"/>
    <property type="match status" value="1"/>
</dbReference>
<dbReference type="PROSITE" id="PS51178">
    <property type="entry name" value="PASTA"/>
    <property type="match status" value="1"/>
</dbReference>
<dbReference type="PANTHER" id="PTHR30627">
    <property type="entry name" value="PEPTIDOGLYCAN D,D-TRANSPEPTIDASE"/>
    <property type="match status" value="1"/>
</dbReference>
<dbReference type="STRING" id="694427.Palpr_1504"/>
<accession>E4T4K6</accession>
<feature type="domain" description="PASTA" evidence="5">
    <location>
        <begin position="653"/>
        <end position="711"/>
    </location>
</feature>
<reference evidence="6 7" key="2">
    <citation type="journal article" date="2011" name="Stand. Genomic Sci.">
        <title>Complete genome sequence of Paludibacter propionicigenes type strain (WB4).</title>
        <authorList>
            <person name="Gronow S."/>
            <person name="Munk C."/>
            <person name="Lapidus A."/>
            <person name="Nolan M."/>
            <person name="Lucas S."/>
            <person name="Hammon N."/>
            <person name="Deshpande S."/>
            <person name="Cheng J.F."/>
            <person name="Tapia R."/>
            <person name="Han C."/>
            <person name="Goodwin L."/>
            <person name="Pitluck S."/>
            <person name="Liolios K."/>
            <person name="Ivanova N."/>
            <person name="Mavromatis K."/>
            <person name="Mikhailova N."/>
            <person name="Pati A."/>
            <person name="Chen A."/>
            <person name="Palaniappan K."/>
            <person name="Land M."/>
            <person name="Hauser L."/>
            <person name="Chang Y.J."/>
            <person name="Jeffries C.D."/>
            <person name="Brambilla E."/>
            <person name="Rohde M."/>
            <person name="Goker M."/>
            <person name="Detter J.C."/>
            <person name="Woyke T."/>
            <person name="Bristow J."/>
            <person name="Eisen J.A."/>
            <person name="Markowitz V."/>
            <person name="Hugenholtz P."/>
            <person name="Kyrpides N.C."/>
            <person name="Klenk H.P."/>
        </authorList>
    </citation>
    <scope>NUCLEOTIDE SEQUENCE [LARGE SCALE GENOMIC DNA]</scope>
    <source>
        <strain evidence="7">DSM 17365 / JCM 13257 / WB4</strain>
    </source>
</reference>
<keyword evidence="4" id="KW-0812">Transmembrane</keyword>
<keyword evidence="7" id="KW-1185">Reference proteome</keyword>
<organism evidence="6 7">
    <name type="scientific">Paludibacter propionicigenes (strain DSM 17365 / JCM 13257 / WB4)</name>
    <dbReference type="NCBI Taxonomy" id="694427"/>
    <lineage>
        <taxon>Bacteria</taxon>
        <taxon>Pseudomonadati</taxon>
        <taxon>Bacteroidota</taxon>
        <taxon>Bacteroidia</taxon>
        <taxon>Bacteroidales</taxon>
        <taxon>Paludibacteraceae</taxon>
        <taxon>Paludibacter</taxon>
    </lineage>
</organism>
<dbReference type="Gene3D" id="3.30.450.330">
    <property type="match status" value="1"/>
</dbReference>
<dbReference type="GO" id="GO:0005886">
    <property type="term" value="C:plasma membrane"/>
    <property type="evidence" value="ECO:0007669"/>
    <property type="project" value="TreeGrafter"/>
</dbReference>
<dbReference type="PANTHER" id="PTHR30627:SF1">
    <property type="entry name" value="PEPTIDOGLYCAN D,D-TRANSPEPTIDASE FTSI"/>
    <property type="match status" value="1"/>
</dbReference>
<name>E4T4K6_PALPW</name>
<dbReference type="eggNOG" id="COG0768">
    <property type="taxonomic scope" value="Bacteria"/>
</dbReference>
<keyword evidence="4" id="KW-1133">Transmembrane helix</keyword>